<comment type="caution">
    <text evidence="5">The sequence shown here is derived from an EMBL/GenBank/DDBJ whole genome shotgun (WGS) entry which is preliminary data.</text>
</comment>
<accession>A0A9W6KAR8</accession>
<dbReference type="Pfam" id="PF14870">
    <property type="entry name" value="PSII_BNR"/>
    <property type="match status" value="2"/>
</dbReference>
<proteinExistence type="predicted"/>
<dbReference type="GO" id="GO:0009523">
    <property type="term" value="C:photosystem II"/>
    <property type="evidence" value="ECO:0007669"/>
    <property type="project" value="UniProtKB-KW"/>
</dbReference>
<dbReference type="InterPro" id="IPR028203">
    <property type="entry name" value="PSII_CF48-like_dom"/>
</dbReference>
<dbReference type="Gene3D" id="2.130.10.10">
    <property type="entry name" value="YVTN repeat-like/Quinoprotein amine dehydrogenase"/>
    <property type="match status" value="2"/>
</dbReference>
<dbReference type="InterPro" id="IPR015943">
    <property type="entry name" value="WD40/YVTN_repeat-like_dom_sf"/>
</dbReference>
<feature type="domain" description="Photosynthesis system II assembly factor Ycf48/Hcf136-like" evidence="4">
    <location>
        <begin position="71"/>
        <end position="117"/>
    </location>
</feature>
<dbReference type="GO" id="GO:0015979">
    <property type="term" value="P:photosynthesis"/>
    <property type="evidence" value="ECO:0007669"/>
    <property type="project" value="UniProtKB-KW"/>
</dbReference>
<name>A0A9W6KAR8_9PSED</name>
<feature type="domain" description="Photosynthesis system II assembly factor Ycf48/Hcf136-like" evidence="4">
    <location>
        <begin position="151"/>
        <end position="232"/>
    </location>
</feature>
<feature type="chain" id="PRO_5040822632" description="Photosynthesis system II assembly factor Ycf48/Hcf136-like domain-containing protein" evidence="3">
    <location>
        <begin position="23"/>
        <end position="356"/>
    </location>
</feature>
<evidence type="ECO:0000259" key="4">
    <source>
        <dbReference type="Pfam" id="PF14870"/>
    </source>
</evidence>
<dbReference type="RefSeq" id="WP_373877896.1">
    <property type="nucleotide sequence ID" value="NZ_BSFN01000018.1"/>
</dbReference>
<feature type="signal peptide" evidence="3">
    <location>
        <begin position="1"/>
        <end position="22"/>
    </location>
</feature>
<dbReference type="PANTHER" id="PTHR47199:SF2">
    <property type="entry name" value="PHOTOSYSTEM II STABILITY_ASSEMBLY FACTOR HCF136, CHLOROPLASTIC"/>
    <property type="match status" value="1"/>
</dbReference>
<evidence type="ECO:0000313" key="6">
    <source>
        <dbReference type="Proteomes" id="UP001143328"/>
    </source>
</evidence>
<dbReference type="PANTHER" id="PTHR47199">
    <property type="entry name" value="PHOTOSYSTEM II STABILITY/ASSEMBLY FACTOR HCF136, CHLOROPLASTIC"/>
    <property type="match status" value="1"/>
</dbReference>
<dbReference type="Proteomes" id="UP001143328">
    <property type="component" value="Unassembled WGS sequence"/>
</dbReference>
<reference evidence="5" key="2">
    <citation type="submission" date="2023-01" db="EMBL/GenBank/DDBJ databases">
        <authorList>
            <person name="Sun Q."/>
            <person name="Evtushenko L."/>
        </authorList>
    </citation>
    <scope>NUCLEOTIDE SEQUENCE</scope>
    <source>
        <strain evidence="5">VKM B-2935</strain>
    </source>
</reference>
<sequence length="356" mass="35985">MNKNRKALALLVLAMASASAGAVAPLDVLSLPAVQGAQAQHAVLLGITRAGERLVAVGERGIVLLSDDNGATWRQAGVPVSSTLTAVQFVDSKQGWAVGHAGVVLHSGDGGESWNLQLDGKRAAAVELAAAQAAADAPRQANAERLVADGADKPLLALSFANGREGLVVGAYGLALHTDDGGQTWTSWMDRLPNPRGLHLYAVAQQGQQLYLAGEQGLLLGSHDGGGQFSALTSPYEGSYFSLALEPAGGVVVGGLRGNLFRSVDQGVSFQALTNPIPISINAAVVADRQLLLVNQAGGLLQGAVGSDALRPVALPPGAPLLAVAKAADGALVGVGFAGPQRLAAGATAPHTSIAE</sequence>
<organism evidence="5 6">
    <name type="scientific">Pseudomonas turukhanskensis</name>
    <dbReference type="NCBI Taxonomy" id="1806536"/>
    <lineage>
        <taxon>Bacteria</taxon>
        <taxon>Pseudomonadati</taxon>
        <taxon>Pseudomonadota</taxon>
        <taxon>Gammaproteobacteria</taxon>
        <taxon>Pseudomonadales</taxon>
        <taxon>Pseudomonadaceae</taxon>
        <taxon>Pseudomonas</taxon>
    </lineage>
</organism>
<dbReference type="EMBL" id="BSFN01000018">
    <property type="protein sequence ID" value="GLK91214.1"/>
    <property type="molecule type" value="Genomic_DNA"/>
</dbReference>
<evidence type="ECO:0000256" key="1">
    <source>
        <dbReference type="ARBA" id="ARBA00022531"/>
    </source>
</evidence>
<keyword evidence="6" id="KW-1185">Reference proteome</keyword>
<keyword evidence="1" id="KW-0602">Photosynthesis</keyword>
<gene>
    <name evidence="5" type="ORF">GCM10017655_42780</name>
</gene>
<evidence type="ECO:0000256" key="2">
    <source>
        <dbReference type="ARBA" id="ARBA00023276"/>
    </source>
</evidence>
<dbReference type="AlphaFoldDB" id="A0A9W6KAR8"/>
<keyword evidence="2" id="KW-0604">Photosystem II</keyword>
<protein>
    <recommendedName>
        <fullName evidence="4">Photosynthesis system II assembly factor Ycf48/Hcf136-like domain-containing protein</fullName>
    </recommendedName>
</protein>
<dbReference type="SUPFAM" id="SSF110296">
    <property type="entry name" value="Oligoxyloglucan reducing end-specific cellobiohydrolase"/>
    <property type="match status" value="1"/>
</dbReference>
<keyword evidence="3" id="KW-0732">Signal</keyword>
<evidence type="ECO:0000256" key="3">
    <source>
        <dbReference type="SAM" id="SignalP"/>
    </source>
</evidence>
<evidence type="ECO:0000313" key="5">
    <source>
        <dbReference type="EMBL" id="GLK91214.1"/>
    </source>
</evidence>
<reference evidence="5" key="1">
    <citation type="journal article" date="2014" name="Int. J. Syst. Evol. Microbiol.">
        <title>Complete genome sequence of Corynebacterium casei LMG S-19264T (=DSM 44701T), isolated from a smear-ripened cheese.</title>
        <authorList>
            <consortium name="US DOE Joint Genome Institute (JGI-PGF)"/>
            <person name="Walter F."/>
            <person name="Albersmeier A."/>
            <person name="Kalinowski J."/>
            <person name="Ruckert C."/>
        </authorList>
    </citation>
    <scope>NUCLEOTIDE SEQUENCE</scope>
    <source>
        <strain evidence="5">VKM B-2935</strain>
    </source>
</reference>